<accession>A0A5C6CGT4</accession>
<keyword evidence="2" id="KW-1185">Reference proteome</keyword>
<comment type="caution">
    <text evidence="1">The sequence shown here is derived from an EMBL/GenBank/DDBJ whole genome shotgun (WGS) entry which is preliminary data.</text>
</comment>
<dbReference type="Proteomes" id="UP000316304">
    <property type="component" value="Unassembled WGS sequence"/>
</dbReference>
<gene>
    <name evidence="1" type="ORF">Pla52o_17930</name>
</gene>
<dbReference type="AlphaFoldDB" id="A0A5C6CGT4"/>
<dbReference type="EMBL" id="SJPT01000003">
    <property type="protein sequence ID" value="TWU23870.1"/>
    <property type="molecule type" value="Genomic_DNA"/>
</dbReference>
<organism evidence="1 2">
    <name type="scientific">Novipirellula galeiformis</name>
    <dbReference type="NCBI Taxonomy" id="2528004"/>
    <lineage>
        <taxon>Bacteria</taxon>
        <taxon>Pseudomonadati</taxon>
        <taxon>Planctomycetota</taxon>
        <taxon>Planctomycetia</taxon>
        <taxon>Pirellulales</taxon>
        <taxon>Pirellulaceae</taxon>
        <taxon>Novipirellula</taxon>
    </lineage>
</organism>
<proteinExistence type="predicted"/>
<reference evidence="1 2" key="1">
    <citation type="submission" date="2019-02" db="EMBL/GenBank/DDBJ databases">
        <title>Deep-cultivation of Planctomycetes and their phenomic and genomic characterization uncovers novel biology.</title>
        <authorList>
            <person name="Wiegand S."/>
            <person name="Jogler M."/>
            <person name="Boedeker C."/>
            <person name="Pinto D."/>
            <person name="Vollmers J."/>
            <person name="Rivas-Marin E."/>
            <person name="Kohn T."/>
            <person name="Peeters S.H."/>
            <person name="Heuer A."/>
            <person name="Rast P."/>
            <person name="Oberbeckmann S."/>
            <person name="Bunk B."/>
            <person name="Jeske O."/>
            <person name="Meyerdierks A."/>
            <person name="Storesund J.E."/>
            <person name="Kallscheuer N."/>
            <person name="Luecker S."/>
            <person name="Lage O.M."/>
            <person name="Pohl T."/>
            <person name="Merkel B.J."/>
            <person name="Hornburger P."/>
            <person name="Mueller R.-W."/>
            <person name="Bruemmer F."/>
            <person name="Labrenz M."/>
            <person name="Spormann A.M."/>
            <person name="Op Den Camp H."/>
            <person name="Overmann J."/>
            <person name="Amann R."/>
            <person name="Jetten M.S.M."/>
            <person name="Mascher T."/>
            <person name="Medema M.H."/>
            <person name="Devos D.P."/>
            <person name="Kaster A.-K."/>
            <person name="Ovreas L."/>
            <person name="Rohde M."/>
            <person name="Galperin M.Y."/>
            <person name="Jogler C."/>
        </authorList>
    </citation>
    <scope>NUCLEOTIDE SEQUENCE [LARGE SCALE GENOMIC DNA]</scope>
    <source>
        <strain evidence="1 2">Pla52o</strain>
    </source>
</reference>
<evidence type="ECO:0000313" key="2">
    <source>
        <dbReference type="Proteomes" id="UP000316304"/>
    </source>
</evidence>
<protein>
    <submittedName>
        <fullName evidence="1">Uncharacterized protein</fullName>
    </submittedName>
</protein>
<evidence type="ECO:0000313" key="1">
    <source>
        <dbReference type="EMBL" id="TWU23870.1"/>
    </source>
</evidence>
<sequence>MSAYCVVSGAPKVASDKILAARSGKRLVLLGGIDWKAIQRSGGRVHRCA</sequence>
<name>A0A5C6CGT4_9BACT</name>